<dbReference type="Proteomes" id="UP001589783">
    <property type="component" value="Unassembled WGS sequence"/>
</dbReference>
<dbReference type="EMBL" id="JBHLWV010000026">
    <property type="protein sequence ID" value="MFC0316019.1"/>
    <property type="molecule type" value="Genomic_DNA"/>
</dbReference>
<proteinExistence type="predicted"/>
<keyword evidence="2" id="KW-1185">Reference proteome</keyword>
<reference evidence="1 2" key="1">
    <citation type="submission" date="2024-09" db="EMBL/GenBank/DDBJ databases">
        <authorList>
            <person name="Sun Q."/>
            <person name="Mori K."/>
        </authorList>
    </citation>
    <scope>NUCLEOTIDE SEQUENCE [LARGE SCALE GENOMIC DNA]</scope>
    <source>
        <strain evidence="1 2">CCM 7957</strain>
    </source>
</reference>
<name>A0ABV6HBQ1_9ACTN</name>
<evidence type="ECO:0000313" key="1">
    <source>
        <dbReference type="EMBL" id="MFC0316019.1"/>
    </source>
</evidence>
<organism evidence="1 2">
    <name type="scientific">Gordonia phosphorivorans</name>
    <dbReference type="NCBI Taxonomy" id="1056982"/>
    <lineage>
        <taxon>Bacteria</taxon>
        <taxon>Bacillati</taxon>
        <taxon>Actinomycetota</taxon>
        <taxon>Actinomycetes</taxon>
        <taxon>Mycobacteriales</taxon>
        <taxon>Gordoniaceae</taxon>
        <taxon>Gordonia</taxon>
    </lineage>
</organism>
<accession>A0ABV6HBQ1</accession>
<dbReference type="RefSeq" id="WP_382365292.1">
    <property type="nucleotide sequence ID" value="NZ_JBHLWV010000026.1"/>
</dbReference>
<comment type="caution">
    <text evidence="1">The sequence shown here is derived from an EMBL/GenBank/DDBJ whole genome shotgun (WGS) entry which is preliminary data.</text>
</comment>
<evidence type="ECO:0000313" key="2">
    <source>
        <dbReference type="Proteomes" id="UP001589783"/>
    </source>
</evidence>
<protein>
    <submittedName>
        <fullName evidence="1">Uncharacterized protein</fullName>
    </submittedName>
</protein>
<sequence>MTEEREDDYVGCDTWAALVSGLADSLPEIPVGVTIDFGPKDMLLDDDFDADEYDDPLEALCAQIVVLEHGRFLVRRSRVVMEANSYISHDAGAATPNRWFEEEPGGDCTAGAIYVDDAHLAAEICVTWLSSESVDEGPTDFGFDVSEAIRLPGIPQVNSSWTIDDFLRRLGH</sequence>
<gene>
    <name evidence="1" type="ORF">ACFFJD_14285</name>
</gene>